<dbReference type="EMBL" id="BARU01010293">
    <property type="protein sequence ID" value="GAH31933.1"/>
    <property type="molecule type" value="Genomic_DNA"/>
</dbReference>
<gene>
    <name evidence="1" type="ORF">S03H2_19663</name>
</gene>
<reference evidence="1" key="1">
    <citation type="journal article" date="2014" name="Front. Microbiol.">
        <title>High frequency of phylogenetically diverse reductive dehalogenase-homologous genes in deep subseafloor sedimentary metagenomes.</title>
        <authorList>
            <person name="Kawai M."/>
            <person name="Futagami T."/>
            <person name="Toyoda A."/>
            <person name="Takaki Y."/>
            <person name="Nishi S."/>
            <person name="Hori S."/>
            <person name="Arai W."/>
            <person name="Tsubouchi T."/>
            <person name="Morono Y."/>
            <person name="Uchiyama I."/>
            <person name="Ito T."/>
            <person name="Fujiyama A."/>
            <person name="Inagaki F."/>
            <person name="Takami H."/>
        </authorList>
    </citation>
    <scope>NUCLEOTIDE SEQUENCE</scope>
    <source>
        <strain evidence="1">Expedition CK06-06</strain>
    </source>
</reference>
<sequence>ASRVVAGELTVVGKEILPLEVGKVAAGLKVTPEAILRSLTTKMENTTAIDPKVVQETIDYIAGLGYIKGSFNAEDILDLRFIEGE</sequence>
<proteinExistence type="predicted"/>
<protein>
    <submittedName>
        <fullName evidence="1">Uncharacterized protein</fullName>
    </submittedName>
</protein>
<dbReference type="Gene3D" id="3.40.190.10">
    <property type="entry name" value="Periplasmic binding protein-like II"/>
    <property type="match status" value="1"/>
</dbReference>
<dbReference type="AlphaFoldDB" id="X1GFY5"/>
<organism evidence="1">
    <name type="scientific">marine sediment metagenome</name>
    <dbReference type="NCBI Taxonomy" id="412755"/>
    <lineage>
        <taxon>unclassified sequences</taxon>
        <taxon>metagenomes</taxon>
        <taxon>ecological metagenomes</taxon>
    </lineage>
</organism>
<accession>X1GFY5</accession>
<feature type="non-terminal residue" evidence="1">
    <location>
        <position position="1"/>
    </location>
</feature>
<evidence type="ECO:0000313" key="1">
    <source>
        <dbReference type="EMBL" id="GAH31933.1"/>
    </source>
</evidence>
<name>X1GFY5_9ZZZZ</name>
<comment type="caution">
    <text evidence="1">The sequence shown here is derived from an EMBL/GenBank/DDBJ whole genome shotgun (WGS) entry which is preliminary data.</text>
</comment>